<sequence length="401" mass="47381">MWGASTSSHQVEGLNINDWSEWEKNNAERLARDASKQWPKEQQERFPEMFDSKNYISGRACDHYNRYEEDFDIARSLGHNAHRFSIEWSRIEPEEGKFDEKEIEHYREVIKALRERGLEPFVTLWHWTLPLWLAEKGGIRNKKFAEYFARFSEKIVQSYNADVKYWFTINEPEIYALNSYLRGRRTPQKKGVLNFYFAMRSLISAHRLAYTSIKKIAPLSIVGVICNLSDFRSSGGFINVLLKVIFEIFWNHYFLGKSQDRLDSIGLNFYFHNRINYGINKNSNEINSDLGWDLHPEGVEKVLLGFKKYAKPIYITESGLADKEDKYRDWFIKETIKAIARARSKDVNIQGYLHWSLLDNFEWDIGFWPRFGLVEINYETLARKIRPSALEYAKIIKNNGF</sequence>
<dbReference type="Pfam" id="PF00232">
    <property type="entry name" value="Glyco_hydro_1"/>
    <property type="match status" value="2"/>
</dbReference>
<comment type="similarity">
    <text evidence="1 4">Belongs to the glycosyl hydrolase 1 family.</text>
</comment>
<dbReference type="EMBL" id="PFCN01000017">
    <property type="protein sequence ID" value="PIR70459.1"/>
    <property type="molecule type" value="Genomic_DNA"/>
</dbReference>
<evidence type="ECO:0000256" key="1">
    <source>
        <dbReference type="ARBA" id="ARBA00010838"/>
    </source>
</evidence>
<organism evidence="5 6">
    <name type="scientific">Candidatus Niyogibacteria bacterium CG10_big_fil_rev_8_21_14_0_10_42_19</name>
    <dbReference type="NCBI Taxonomy" id="1974725"/>
    <lineage>
        <taxon>Bacteria</taxon>
        <taxon>Candidatus Niyogiibacteriota</taxon>
    </lineage>
</organism>
<evidence type="ECO:0000256" key="3">
    <source>
        <dbReference type="ARBA" id="ARBA00023295"/>
    </source>
</evidence>
<dbReference type="InterPro" id="IPR017853">
    <property type="entry name" value="GH"/>
</dbReference>
<protein>
    <submittedName>
        <fullName evidence="5">Glycoside hydrolase family 1 protein</fullName>
    </submittedName>
</protein>
<gene>
    <name evidence="5" type="ORF">COU46_01460</name>
</gene>
<accession>A0A2H0TFX6</accession>
<dbReference type="PANTHER" id="PTHR10353">
    <property type="entry name" value="GLYCOSYL HYDROLASE"/>
    <property type="match status" value="1"/>
</dbReference>
<evidence type="ECO:0000313" key="5">
    <source>
        <dbReference type="EMBL" id="PIR70459.1"/>
    </source>
</evidence>
<name>A0A2H0TFX6_9BACT</name>
<proteinExistence type="inferred from homology"/>
<keyword evidence="3" id="KW-0326">Glycosidase</keyword>
<evidence type="ECO:0000256" key="2">
    <source>
        <dbReference type="ARBA" id="ARBA00022801"/>
    </source>
</evidence>
<dbReference type="GO" id="GO:0008422">
    <property type="term" value="F:beta-glucosidase activity"/>
    <property type="evidence" value="ECO:0007669"/>
    <property type="project" value="TreeGrafter"/>
</dbReference>
<dbReference type="PANTHER" id="PTHR10353:SF209">
    <property type="entry name" value="GALACTOLIPID GALACTOSYLTRANSFERASE SFR2, CHLOROPLASTIC"/>
    <property type="match status" value="1"/>
</dbReference>
<evidence type="ECO:0000256" key="4">
    <source>
        <dbReference type="RuleBase" id="RU003690"/>
    </source>
</evidence>
<reference evidence="6" key="1">
    <citation type="submission" date="2017-09" db="EMBL/GenBank/DDBJ databases">
        <title>Depth-based differentiation of microbial function through sediment-hosted aquifers and enrichment of novel symbionts in the deep terrestrial subsurface.</title>
        <authorList>
            <person name="Probst A.J."/>
            <person name="Ladd B."/>
            <person name="Jarett J.K."/>
            <person name="Geller-Mcgrath D.E."/>
            <person name="Sieber C.M.K."/>
            <person name="Emerson J.B."/>
            <person name="Anantharaman K."/>
            <person name="Thomas B.C."/>
            <person name="Malmstrom R."/>
            <person name="Stieglmeier M."/>
            <person name="Klingl A."/>
            <person name="Woyke T."/>
            <person name="Ryan C.M."/>
            <person name="Banfield J.F."/>
        </authorList>
    </citation>
    <scope>NUCLEOTIDE SEQUENCE [LARGE SCALE GENOMIC DNA]</scope>
</reference>
<dbReference type="GO" id="GO:0005975">
    <property type="term" value="P:carbohydrate metabolic process"/>
    <property type="evidence" value="ECO:0007669"/>
    <property type="project" value="InterPro"/>
</dbReference>
<dbReference type="InterPro" id="IPR001360">
    <property type="entry name" value="Glyco_hydro_1"/>
</dbReference>
<dbReference type="PRINTS" id="PR00131">
    <property type="entry name" value="GLHYDRLASE1"/>
</dbReference>
<dbReference type="Gene3D" id="3.20.20.80">
    <property type="entry name" value="Glycosidases"/>
    <property type="match status" value="2"/>
</dbReference>
<evidence type="ECO:0000313" key="6">
    <source>
        <dbReference type="Proteomes" id="UP000229383"/>
    </source>
</evidence>
<dbReference type="AlphaFoldDB" id="A0A2H0TFX6"/>
<comment type="caution">
    <text evidence="5">The sequence shown here is derived from an EMBL/GenBank/DDBJ whole genome shotgun (WGS) entry which is preliminary data.</text>
</comment>
<keyword evidence="2 5" id="KW-0378">Hydrolase</keyword>
<dbReference type="Proteomes" id="UP000229383">
    <property type="component" value="Unassembled WGS sequence"/>
</dbReference>
<dbReference type="SUPFAM" id="SSF51445">
    <property type="entry name" value="(Trans)glycosidases"/>
    <property type="match status" value="1"/>
</dbReference>